<dbReference type="AlphaFoldDB" id="A0A919PNV3"/>
<evidence type="ECO:0000313" key="2">
    <source>
        <dbReference type="Proteomes" id="UP000660611"/>
    </source>
</evidence>
<proteinExistence type="predicted"/>
<evidence type="ECO:0000313" key="1">
    <source>
        <dbReference type="EMBL" id="GIG45608.1"/>
    </source>
</evidence>
<comment type="caution">
    <text evidence="1">The sequence shown here is derived from an EMBL/GenBank/DDBJ whole genome shotgun (WGS) entry which is preliminary data.</text>
</comment>
<protein>
    <submittedName>
        <fullName evidence="1">Uncharacterized protein</fullName>
    </submittedName>
</protein>
<dbReference type="Proteomes" id="UP000660611">
    <property type="component" value="Unassembled WGS sequence"/>
</dbReference>
<dbReference type="EMBL" id="BONQ01000054">
    <property type="protein sequence ID" value="GIG45608.1"/>
    <property type="molecule type" value="Genomic_DNA"/>
</dbReference>
<name>A0A919PNV3_9ACTN</name>
<keyword evidence="2" id="KW-1185">Reference proteome</keyword>
<reference evidence="1" key="1">
    <citation type="submission" date="2021-01" db="EMBL/GenBank/DDBJ databases">
        <title>Whole genome shotgun sequence of Dactylosporangium siamense NBRC 106093.</title>
        <authorList>
            <person name="Komaki H."/>
            <person name="Tamura T."/>
        </authorList>
    </citation>
    <scope>NUCLEOTIDE SEQUENCE</scope>
    <source>
        <strain evidence="1">NBRC 106093</strain>
    </source>
</reference>
<accession>A0A919PNV3</accession>
<organism evidence="1 2">
    <name type="scientific">Dactylosporangium siamense</name>
    <dbReference type="NCBI Taxonomy" id="685454"/>
    <lineage>
        <taxon>Bacteria</taxon>
        <taxon>Bacillati</taxon>
        <taxon>Actinomycetota</taxon>
        <taxon>Actinomycetes</taxon>
        <taxon>Micromonosporales</taxon>
        <taxon>Micromonosporaceae</taxon>
        <taxon>Dactylosporangium</taxon>
    </lineage>
</organism>
<sequence>MPAPPGTVAAMGETAPCGCGGTRQVSVSEFAAGDRHEWGVFVHCAGCGHTTQECGDGELHPRLRAAIIAEFGLARLRADPEVNRPLRVRLLAVLRRDGLTLAAAAGAYALLTGDGLTGTPVEMELLGKRLTAAGGTVTVEAV</sequence>
<gene>
    <name evidence="1" type="ORF">Dsi01nite_036490</name>
</gene>